<proteinExistence type="predicted"/>
<dbReference type="AlphaFoldDB" id="A0A075K9A3"/>
<sequence>MLMATFIVPAAALFVAWLQLFTSIMKCPPKPAPPLNIVPFKYHGVYFYITEQQSRSHLWFSTHMAPMLAVLVGLAVLCHVLCNRYAD</sequence>
<gene>
    <name evidence="2" type="ORF">HY57_16855</name>
</gene>
<protein>
    <submittedName>
        <fullName evidence="2">Uncharacterized protein</fullName>
    </submittedName>
</protein>
<dbReference type="PATRIC" id="fig|1217721.7.peg.3461"/>
<keyword evidence="1" id="KW-0472">Membrane</keyword>
<evidence type="ECO:0000313" key="2">
    <source>
        <dbReference type="EMBL" id="AIF48793.1"/>
    </source>
</evidence>
<keyword evidence="3" id="KW-1185">Reference proteome</keyword>
<evidence type="ECO:0000256" key="1">
    <source>
        <dbReference type="SAM" id="Phobius"/>
    </source>
</evidence>
<dbReference type="EMBL" id="CP008884">
    <property type="protein sequence ID" value="AIF48793.1"/>
    <property type="molecule type" value="Genomic_DNA"/>
</dbReference>
<name>A0A075K9A3_9GAMM</name>
<keyword evidence="1" id="KW-1133">Transmembrane helix</keyword>
<evidence type="ECO:0000313" key="3">
    <source>
        <dbReference type="Proteomes" id="UP000027987"/>
    </source>
</evidence>
<feature type="transmembrane region" description="Helical" evidence="1">
    <location>
        <begin position="64"/>
        <end position="82"/>
    </location>
</feature>
<accession>A0A075K9A3</accession>
<dbReference type="KEGG" id="dja:HY57_16855"/>
<reference evidence="2 3" key="1">
    <citation type="submission" date="2014-07" db="EMBL/GenBank/DDBJ databases">
        <title>Complete Genome Sequence of Dyella japonica Strain A8 Isolated from Malaysian Tropical Soil.</title>
        <authorList>
            <person name="Hui R.K.H."/>
            <person name="Chen J.-W."/>
            <person name="Chan K.-G."/>
            <person name="Leung F.C.C."/>
        </authorList>
    </citation>
    <scope>NUCLEOTIDE SEQUENCE [LARGE SCALE GENOMIC DNA]</scope>
    <source>
        <strain evidence="2 3">A8</strain>
    </source>
</reference>
<dbReference type="HOGENOM" id="CLU_2478390_0_0_6"/>
<organism evidence="2 3">
    <name type="scientific">Dyella japonica A8</name>
    <dbReference type="NCBI Taxonomy" id="1217721"/>
    <lineage>
        <taxon>Bacteria</taxon>
        <taxon>Pseudomonadati</taxon>
        <taxon>Pseudomonadota</taxon>
        <taxon>Gammaproteobacteria</taxon>
        <taxon>Lysobacterales</taxon>
        <taxon>Rhodanobacteraceae</taxon>
        <taxon>Dyella</taxon>
    </lineage>
</organism>
<keyword evidence="1" id="KW-0812">Transmembrane</keyword>
<dbReference type="Proteomes" id="UP000027987">
    <property type="component" value="Chromosome"/>
</dbReference>